<proteinExistence type="predicted"/>
<dbReference type="AlphaFoldDB" id="A0A327X5P5"/>
<name>A0A327X5P5_9GAMM</name>
<comment type="caution">
    <text evidence="3">The sequence shown here is derived from an EMBL/GenBank/DDBJ whole genome shotgun (WGS) entry which is preliminary data.</text>
</comment>
<evidence type="ECO:0000313" key="3">
    <source>
        <dbReference type="EMBL" id="RAK01558.1"/>
    </source>
</evidence>
<reference evidence="3 4" key="1">
    <citation type="submission" date="2018-06" db="EMBL/GenBank/DDBJ databases">
        <title>Genomic Encyclopedia of Type Strains, Phase III (KMG-III): the genomes of soil and plant-associated and newly described type strains.</title>
        <authorList>
            <person name="Whitman W."/>
        </authorList>
    </citation>
    <scope>NUCLEOTIDE SEQUENCE [LARGE SCALE GENOMIC DNA]</scope>
    <source>
        <strain evidence="3 4">CGMCC 1.15366</strain>
    </source>
</reference>
<evidence type="ECO:0000256" key="2">
    <source>
        <dbReference type="SAM" id="SignalP"/>
    </source>
</evidence>
<dbReference type="EMBL" id="QLMD01000001">
    <property type="protein sequence ID" value="RAK01558.1"/>
    <property type="molecule type" value="Genomic_DNA"/>
</dbReference>
<evidence type="ECO:0000313" key="4">
    <source>
        <dbReference type="Proteomes" id="UP000249203"/>
    </source>
</evidence>
<accession>A0A327X5P5</accession>
<gene>
    <name evidence="3" type="ORF">B0I24_101181</name>
</gene>
<dbReference type="Proteomes" id="UP000249203">
    <property type="component" value="Unassembled WGS sequence"/>
</dbReference>
<feature type="signal peptide" evidence="2">
    <location>
        <begin position="1"/>
        <end position="34"/>
    </location>
</feature>
<keyword evidence="2" id="KW-0732">Signal</keyword>
<sequence>MLNAYATRCAIRMKYLHSLVLVLLMSALAGSAQAHHGNSFDGYHEQAPKQQSLLSSQELESDQPDEAVSSASLVWLAKGTDSLSVATRQQLSAANYRDYHSRAPPVLL</sequence>
<protein>
    <submittedName>
        <fullName evidence="3">Uncharacterized protein</fullName>
    </submittedName>
</protein>
<feature type="region of interest" description="Disordered" evidence="1">
    <location>
        <begin position="38"/>
        <end position="65"/>
    </location>
</feature>
<organism evidence="3 4">
    <name type="scientific">Aliidiomarina maris</name>
    <dbReference type="NCBI Taxonomy" id="531312"/>
    <lineage>
        <taxon>Bacteria</taxon>
        <taxon>Pseudomonadati</taxon>
        <taxon>Pseudomonadota</taxon>
        <taxon>Gammaproteobacteria</taxon>
        <taxon>Alteromonadales</taxon>
        <taxon>Idiomarinaceae</taxon>
        <taxon>Aliidiomarina</taxon>
    </lineage>
</organism>
<evidence type="ECO:0000256" key="1">
    <source>
        <dbReference type="SAM" id="MobiDB-lite"/>
    </source>
</evidence>
<feature type="chain" id="PRO_5016420524" evidence="2">
    <location>
        <begin position="35"/>
        <end position="108"/>
    </location>
</feature>